<comment type="similarity">
    <text evidence="2">Belongs to the CsoS2 family.</text>
</comment>
<reference evidence="4" key="1">
    <citation type="journal article" date="2022" name="Arch. Microbiol.">
        <title>Thiomicrorhabdus immobilis sp. nov., a mesophilic sulfur-oxidizing bacterium isolated from sediment of a brackish lake in northern Japan.</title>
        <authorList>
            <person name="Kojima H."/>
            <person name="Mochizuki J."/>
            <person name="Kanda M."/>
            <person name="Watanabe T."/>
            <person name="Fukui M."/>
        </authorList>
    </citation>
    <scope>NUCLEOTIDE SEQUENCE</scope>
    <source>
        <strain evidence="4">Am19</strain>
    </source>
</reference>
<dbReference type="Pfam" id="PF12288">
    <property type="entry name" value="CsoS2_M"/>
    <property type="match status" value="1"/>
</dbReference>
<name>A0ABM7MFV8_9GAMM</name>
<feature type="compositionally biased region" description="Low complexity" evidence="3">
    <location>
        <begin position="251"/>
        <end position="260"/>
    </location>
</feature>
<feature type="region of interest" description="Disordered" evidence="3">
    <location>
        <begin position="468"/>
        <end position="499"/>
    </location>
</feature>
<proteinExistence type="inferred from homology"/>
<dbReference type="RefSeq" id="WP_237261841.1">
    <property type="nucleotide sequence ID" value="NZ_AP024202.1"/>
</dbReference>
<dbReference type="Proteomes" id="UP001054820">
    <property type="component" value="Chromosome"/>
</dbReference>
<gene>
    <name evidence="4" type="ORF">THMIRHAM_21630</name>
</gene>
<feature type="region of interest" description="Disordered" evidence="3">
    <location>
        <begin position="524"/>
        <end position="543"/>
    </location>
</feature>
<keyword evidence="5" id="KW-1185">Reference proteome</keyword>
<feature type="region of interest" description="Disordered" evidence="3">
    <location>
        <begin position="286"/>
        <end position="317"/>
    </location>
</feature>
<feature type="compositionally biased region" description="Basic and acidic residues" evidence="3">
    <location>
        <begin position="114"/>
        <end position="139"/>
    </location>
</feature>
<feature type="compositionally biased region" description="Polar residues" evidence="3">
    <location>
        <begin position="140"/>
        <end position="151"/>
    </location>
</feature>
<organism evidence="4 5">
    <name type="scientific">Thiomicrorhabdus immobilis</name>
    <dbReference type="NCBI Taxonomy" id="2791037"/>
    <lineage>
        <taxon>Bacteria</taxon>
        <taxon>Pseudomonadati</taxon>
        <taxon>Pseudomonadota</taxon>
        <taxon>Gammaproteobacteria</taxon>
        <taxon>Thiotrichales</taxon>
        <taxon>Piscirickettsiaceae</taxon>
        <taxon>Thiomicrorhabdus</taxon>
    </lineage>
</organism>
<feature type="compositionally biased region" description="Polar residues" evidence="3">
    <location>
        <begin position="296"/>
        <end position="311"/>
    </location>
</feature>
<feature type="compositionally biased region" description="Polar residues" evidence="3">
    <location>
        <begin position="524"/>
        <end position="533"/>
    </location>
</feature>
<feature type="compositionally biased region" description="Polar residues" evidence="3">
    <location>
        <begin position="1"/>
        <end position="12"/>
    </location>
</feature>
<evidence type="ECO:0000256" key="1">
    <source>
        <dbReference type="ARBA" id="ARBA00022737"/>
    </source>
</evidence>
<evidence type="ECO:0000313" key="4">
    <source>
        <dbReference type="EMBL" id="BCN94378.1"/>
    </source>
</evidence>
<sequence>MSEMTNTPSGRTQAMAHRKSRASGKNNAPAIPTRAQSAVSSIPAQVEASPSAISTPSSPRQEVVETSVSRPVRPAQPIKVAEGREAAKQRRKQMTRGQAASNQPQPAAKAREKKKPEPIVEPRAKTETKAKTQRADASGRRNTVVATQVADNSGRKLSKAWRKALAKGKSGEMAFKSQSGQSGSMAKMTNPDASVREIARSVRAQRCSKGKSGCAVATDTSKKRQNSKSRANNAPEKVALSQTLSGQDVSGTAVGQGATTGTEKGACKLVSGTEYLGMEEFKTHCSNTPKAAPAKVTSTQTTKGQTISGNKMGQAKSVTGDRAGQCKAVTGTDYLPADQSDLICGAQSDKAATSKGGFSIQPGPSPKTTTASKGSLEGSQRKVSGGNDFPAMSGSIKPSGSNNEAPKKVLMSTTFAGTTTTGTQVGQPKAVTGADRGSCKNVSGTGYQGREEVETLCQTSAPNKVPEKVNISGTFGGQRVTGDRSGGSSHITGGEAGRCKSVSGTPYMGKESFASSCSVEEQAQVQKKTQPSDRQFGYPLTGIQPGPMGLTGAQKGACELVSGTHYQGTDQMSALCQTAQAATPGESDFPIMMGQATAVDMSQPLASVEPAPKSSRITGDGWDRGSKVTGVDGPFATQRNPSVRGVAGQTPMGAANFRPTAMEEVPQSPITGSSGNTGQGAKVTLSGGARA</sequence>
<protein>
    <recommendedName>
        <fullName evidence="6">Carboxysome shell protein</fullName>
    </recommendedName>
</protein>
<dbReference type="InterPro" id="IPR020990">
    <property type="entry name" value="CSOS2/2B"/>
</dbReference>
<feature type="compositionally biased region" description="Polar residues" evidence="3">
    <location>
        <begin position="366"/>
        <end position="382"/>
    </location>
</feature>
<feature type="region of interest" description="Disordered" evidence="3">
    <location>
        <begin position="631"/>
        <end position="691"/>
    </location>
</feature>
<evidence type="ECO:0008006" key="6">
    <source>
        <dbReference type="Google" id="ProtNLM"/>
    </source>
</evidence>
<feature type="region of interest" description="Disordered" evidence="3">
    <location>
        <begin position="1"/>
        <end position="260"/>
    </location>
</feature>
<feature type="compositionally biased region" description="Low complexity" evidence="3">
    <location>
        <begin position="48"/>
        <end position="59"/>
    </location>
</feature>
<dbReference type="EMBL" id="AP024202">
    <property type="protein sequence ID" value="BCN94378.1"/>
    <property type="molecule type" value="Genomic_DNA"/>
</dbReference>
<feature type="compositionally biased region" description="Polar residues" evidence="3">
    <location>
        <begin position="34"/>
        <end position="43"/>
    </location>
</feature>
<feature type="region of interest" description="Disordered" evidence="3">
    <location>
        <begin position="352"/>
        <end position="406"/>
    </location>
</feature>
<accession>A0ABM7MFV8</accession>
<feature type="compositionally biased region" description="Polar residues" evidence="3">
    <location>
        <begin position="240"/>
        <end position="250"/>
    </location>
</feature>
<keyword evidence="1" id="KW-0677">Repeat</keyword>
<feature type="region of interest" description="Disordered" evidence="3">
    <location>
        <begin position="418"/>
        <end position="446"/>
    </location>
</feature>
<feature type="compositionally biased region" description="Basic residues" evidence="3">
    <location>
        <begin position="156"/>
        <end position="166"/>
    </location>
</feature>
<evidence type="ECO:0000313" key="5">
    <source>
        <dbReference type="Proteomes" id="UP001054820"/>
    </source>
</evidence>
<evidence type="ECO:0000256" key="3">
    <source>
        <dbReference type="SAM" id="MobiDB-lite"/>
    </source>
</evidence>
<evidence type="ECO:0000256" key="2">
    <source>
        <dbReference type="ARBA" id="ARBA00024044"/>
    </source>
</evidence>